<dbReference type="AlphaFoldDB" id="T1L3M3"/>
<dbReference type="Proteomes" id="UP000015104">
    <property type="component" value="Unassembled WGS sequence"/>
</dbReference>
<sequence>MFNVSQKDKISGDSTIWLLKTIEIVYHHFIKVHQKRYLRHMDIRVDYSLSLKCDNSTG</sequence>
<dbReference type="EMBL" id="CAEY01001040">
    <property type="status" value="NOT_ANNOTATED_CDS"/>
    <property type="molecule type" value="Genomic_DNA"/>
</dbReference>
<reference evidence="1" key="2">
    <citation type="submission" date="2015-06" db="UniProtKB">
        <authorList>
            <consortium name="EnsemblMetazoa"/>
        </authorList>
    </citation>
    <scope>IDENTIFICATION</scope>
</reference>
<accession>T1L3M3</accession>
<keyword evidence="2" id="KW-1185">Reference proteome</keyword>
<proteinExistence type="predicted"/>
<dbReference type="EnsemblMetazoa" id="tetur36g00390.1">
    <property type="protein sequence ID" value="tetur36g00390.1"/>
    <property type="gene ID" value="tetur36g00390"/>
</dbReference>
<dbReference type="HOGENOM" id="CLU_2981655_0_0_1"/>
<evidence type="ECO:0000313" key="2">
    <source>
        <dbReference type="Proteomes" id="UP000015104"/>
    </source>
</evidence>
<protein>
    <submittedName>
        <fullName evidence="1">Uncharacterized protein</fullName>
    </submittedName>
</protein>
<organism evidence="1 2">
    <name type="scientific">Tetranychus urticae</name>
    <name type="common">Two-spotted spider mite</name>
    <dbReference type="NCBI Taxonomy" id="32264"/>
    <lineage>
        <taxon>Eukaryota</taxon>
        <taxon>Metazoa</taxon>
        <taxon>Ecdysozoa</taxon>
        <taxon>Arthropoda</taxon>
        <taxon>Chelicerata</taxon>
        <taxon>Arachnida</taxon>
        <taxon>Acari</taxon>
        <taxon>Acariformes</taxon>
        <taxon>Trombidiformes</taxon>
        <taxon>Prostigmata</taxon>
        <taxon>Eleutherengona</taxon>
        <taxon>Raphignathae</taxon>
        <taxon>Tetranychoidea</taxon>
        <taxon>Tetranychidae</taxon>
        <taxon>Tetranychus</taxon>
    </lineage>
</organism>
<name>T1L3M3_TETUR</name>
<evidence type="ECO:0000313" key="1">
    <source>
        <dbReference type="EnsemblMetazoa" id="tetur36g00390.1"/>
    </source>
</evidence>
<reference evidence="2" key="1">
    <citation type="submission" date="2011-08" db="EMBL/GenBank/DDBJ databases">
        <authorList>
            <person name="Rombauts S."/>
        </authorList>
    </citation>
    <scope>NUCLEOTIDE SEQUENCE</scope>
    <source>
        <strain evidence="2">London</strain>
    </source>
</reference>